<dbReference type="EMBL" id="FCNL01000031">
    <property type="protein sequence ID" value="CVI20906.1"/>
    <property type="molecule type" value="Genomic_DNA"/>
</dbReference>
<protein>
    <submittedName>
        <fullName evidence="2">Uncharacterized protein</fullName>
    </submittedName>
</protein>
<keyword evidence="1" id="KW-0472">Membrane</keyword>
<keyword evidence="1" id="KW-1133">Transmembrane helix</keyword>
<keyword evidence="1" id="KW-0812">Transmembrane</keyword>
<feature type="transmembrane region" description="Helical" evidence="1">
    <location>
        <begin position="12"/>
        <end position="29"/>
    </location>
</feature>
<evidence type="ECO:0000313" key="3">
    <source>
        <dbReference type="Proteomes" id="UP000192074"/>
    </source>
</evidence>
<dbReference type="AlphaFoldDB" id="A0A822V753"/>
<accession>A0A822V753</accession>
<comment type="caution">
    <text evidence="2">The sequence shown here is derived from an EMBL/GenBank/DDBJ whole genome shotgun (WGS) entry which is preliminary data.</text>
</comment>
<sequence length="46" mass="5197">MVEKKQLISNRYKTILMFNIILGLIPGIQPRIVRSQGRKSSGQARG</sequence>
<reference evidence="2 3" key="1">
    <citation type="submission" date="2016-01" db="EMBL/GenBank/DDBJ databases">
        <authorList>
            <person name="Regsiter A."/>
            <person name="william w."/>
        </authorList>
    </citation>
    <scope>NUCLEOTIDE SEQUENCE [LARGE SCALE GENOMIC DNA]</scope>
    <source>
        <strain evidence="2 3">B6</strain>
    </source>
</reference>
<evidence type="ECO:0000256" key="1">
    <source>
        <dbReference type="SAM" id="Phobius"/>
    </source>
</evidence>
<gene>
    <name evidence="2" type="ORF">AGR4A_Lc130044</name>
</gene>
<dbReference type="Proteomes" id="UP000192074">
    <property type="component" value="Unassembled WGS sequence"/>
</dbReference>
<evidence type="ECO:0000313" key="2">
    <source>
        <dbReference type="EMBL" id="CVI20906.1"/>
    </source>
</evidence>
<name>A0A822V753_AGRTU</name>
<proteinExistence type="predicted"/>
<organism evidence="2 3">
    <name type="scientific">Agrobacterium tumefaciens str. B6</name>
    <dbReference type="NCBI Taxonomy" id="1183423"/>
    <lineage>
        <taxon>Bacteria</taxon>
        <taxon>Pseudomonadati</taxon>
        <taxon>Pseudomonadota</taxon>
        <taxon>Alphaproteobacteria</taxon>
        <taxon>Hyphomicrobiales</taxon>
        <taxon>Rhizobiaceae</taxon>
        <taxon>Rhizobium/Agrobacterium group</taxon>
        <taxon>Agrobacterium</taxon>
        <taxon>Agrobacterium tumefaciens complex</taxon>
    </lineage>
</organism>